<reference evidence="2 3" key="1">
    <citation type="submission" date="2020-09" db="EMBL/GenBank/DDBJ databases">
        <title>De no assembly of potato wild relative species, Solanum commersonii.</title>
        <authorList>
            <person name="Cho K."/>
        </authorList>
    </citation>
    <scope>NUCLEOTIDE SEQUENCE [LARGE SCALE GENOMIC DNA]</scope>
    <source>
        <strain evidence="2">LZ3.2</strain>
        <tissue evidence="2">Leaf</tissue>
    </source>
</reference>
<gene>
    <name evidence="2" type="ORF">H5410_005485</name>
</gene>
<feature type="domain" description="DUF7746" evidence="1">
    <location>
        <begin position="54"/>
        <end position="80"/>
    </location>
</feature>
<evidence type="ECO:0000313" key="2">
    <source>
        <dbReference type="EMBL" id="KAG5620267.1"/>
    </source>
</evidence>
<evidence type="ECO:0000259" key="1">
    <source>
        <dbReference type="Pfam" id="PF24925"/>
    </source>
</evidence>
<dbReference type="Pfam" id="PF24925">
    <property type="entry name" value="DUF7746"/>
    <property type="match status" value="1"/>
</dbReference>
<sequence length="120" mass="14058">MFLSDLTKMNQPSMQTYYYSRPTPQDVLIEECEWNQTNTSYSGTEIYGWNLDEFTGQLRGWWENYMSIEATTSVINAKAANEDTYLSRVMELPENGLEHWKAKFIDDIPPLFAERVKKTP</sequence>
<dbReference type="AlphaFoldDB" id="A0A9J6A7J8"/>
<proteinExistence type="predicted"/>
<dbReference type="InterPro" id="IPR056648">
    <property type="entry name" value="DUF7746"/>
</dbReference>
<keyword evidence="3" id="KW-1185">Reference proteome</keyword>
<comment type="caution">
    <text evidence="2">The sequence shown here is derived from an EMBL/GenBank/DDBJ whole genome shotgun (WGS) entry which is preliminary data.</text>
</comment>
<dbReference type="Proteomes" id="UP000824120">
    <property type="component" value="Chromosome 2"/>
</dbReference>
<accession>A0A9J6A7J8</accession>
<dbReference type="EMBL" id="JACXVP010000002">
    <property type="protein sequence ID" value="KAG5620267.1"/>
    <property type="molecule type" value="Genomic_DNA"/>
</dbReference>
<protein>
    <recommendedName>
        <fullName evidence="1">DUF7746 domain-containing protein</fullName>
    </recommendedName>
</protein>
<organism evidence="2 3">
    <name type="scientific">Solanum commersonii</name>
    <name type="common">Commerson's wild potato</name>
    <name type="synonym">Commerson's nightshade</name>
    <dbReference type="NCBI Taxonomy" id="4109"/>
    <lineage>
        <taxon>Eukaryota</taxon>
        <taxon>Viridiplantae</taxon>
        <taxon>Streptophyta</taxon>
        <taxon>Embryophyta</taxon>
        <taxon>Tracheophyta</taxon>
        <taxon>Spermatophyta</taxon>
        <taxon>Magnoliopsida</taxon>
        <taxon>eudicotyledons</taxon>
        <taxon>Gunneridae</taxon>
        <taxon>Pentapetalae</taxon>
        <taxon>asterids</taxon>
        <taxon>lamiids</taxon>
        <taxon>Solanales</taxon>
        <taxon>Solanaceae</taxon>
        <taxon>Solanoideae</taxon>
        <taxon>Solaneae</taxon>
        <taxon>Solanum</taxon>
    </lineage>
</organism>
<evidence type="ECO:0000313" key="3">
    <source>
        <dbReference type="Proteomes" id="UP000824120"/>
    </source>
</evidence>
<dbReference type="OrthoDB" id="1735266at2759"/>
<name>A0A9J6A7J8_SOLCO</name>